<dbReference type="Pfam" id="PF08267">
    <property type="entry name" value="Meth_synt_1"/>
    <property type="match status" value="1"/>
</dbReference>
<gene>
    <name evidence="2" type="ORF">BsIDN1_23630</name>
</gene>
<evidence type="ECO:0000313" key="3">
    <source>
        <dbReference type="Proteomes" id="UP000464658"/>
    </source>
</evidence>
<reference evidence="2 3" key="1">
    <citation type="submission" date="2019-12" db="EMBL/GenBank/DDBJ databases">
        <title>Full genome sequence of a Bacillus safensis strain isolated from commercially available natto in Indonesia.</title>
        <authorList>
            <person name="Yoshida M."/>
            <person name="Uomi M."/>
            <person name="Waturangi D."/>
            <person name="Ekaputri J.J."/>
            <person name="Setiamarga D.H.E."/>
        </authorList>
    </citation>
    <scope>NUCLEOTIDE SEQUENCE [LARGE SCALE GENOMIC DNA]</scope>
    <source>
        <strain evidence="2 3">IDN1</strain>
    </source>
</reference>
<dbReference type="Proteomes" id="UP000464658">
    <property type="component" value="Chromosome"/>
</dbReference>
<dbReference type="GO" id="GO:0008270">
    <property type="term" value="F:zinc ion binding"/>
    <property type="evidence" value="ECO:0007669"/>
    <property type="project" value="InterPro"/>
</dbReference>
<dbReference type="Gene3D" id="3.20.20.210">
    <property type="match status" value="1"/>
</dbReference>
<organism evidence="2 3">
    <name type="scientific">Bacillus safensis</name>
    <dbReference type="NCBI Taxonomy" id="561879"/>
    <lineage>
        <taxon>Bacteria</taxon>
        <taxon>Bacillati</taxon>
        <taxon>Bacillota</taxon>
        <taxon>Bacilli</taxon>
        <taxon>Bacillales</taxon>
        <taxon>Bacillaceae</taxon>
        <taxon>Bacillus</taxon>
    </lineage>
</organism>
<accession>A0A5S9M7C4</accession>
<proteinExistence type="predicted"/>
<sequence>MNILLQTYFDSVDAYEELVTYPVEAIGLDFVHDQGRNLDQVKKHGFPKDKILAAGVIDGRNIWRSDLGERLSFISEVIADVQPKEVWLQPSSSLLHVPVAKHPSEQLEEKLLNGLSYATEKLAELTLLKEGLTKKAAAIDADINEAAQALLYLKKSSQKNKCGSNSGTQQSFIEKDFKRPAAFEERLRIQNESLSSRFFQQQQLAVSRSLPKCAVLVKNGAKMSGQMQSTMSLLRKKQNDGLIFKKKLVWMCSYMGNLNVQTWLNTSVRS</sequence>
<feature type="domain" description="Cobalamin-independent methionine synthase MetE N-terminal" evidence="1">
    <location>
        <begin position="2"/>
        <end position="79"/>
    </location>
</feature>
<dbReference type="EMBL" id="AP021906">
    <property type="protein sequence ID" value="BBP88745.1"/>
    <property type="molecule type" value="Genomic_DNA"/>
</dbReference>
<name>A0A5S9M7C4_BACIA</name>
<dbReference type="AlphaFoldDB" id="A0A5S9M7C4"/>
<dbReference type="PANTHER" id="PTHR30519">
    <property type="entry name" value="5-METHYLTETRAHYDROPTEROYLTRIGLUTAMATE--HOMOCYSTEINE METHYLTRANSFERASE"/>
    <property type="match status" value="1"/>
</dbReference>
<dbReference type="InterPro" id="IPR013215">
    <property type="entry name" value="Cbl-indep_Met_Synth_N"/>
</dbReference>
<evidence type="ECO:0000313" key="2">
    <source>
        <dbReference type="EMBL" id="BBP88745.1"/>
    </source>
</evidence>
<dbReference type="GO" id="GO:0008652">
    <property type="term" value="P:amino acid biosynthetic process"/>
    <property type="evidence" value="ECO:0007669"/>
    <property type="project" value="InterPro"/>
</dbReference>
<evidence type="ECO:0000259" key="1">
    <source>
        <dbReference type="Pfam" id="PF08267"/>
    </source>
</evidence>
<dbReference type="InterPro" id="IPR038071">
    <property type="entry name" value="UROD/MetE-like_sf"/>
</dbReference>
<dbReference type="GO" id="GO:0003871">
    <property type="term" value="F:5-methyltetrahydropteroyltriglutamate-homocysteine S-methyltransferase activity"/>
    <property type="evidence" value="ECO:0007669"/>
    <property type="project" value="InterPro"/>
</dbReference>
<dbReference type="SUPFAM" id="SSF51726">
    <property type="entry name" value="UROD/MetE-like"/>
    <property type="match status" value="1"/>
</dbReference>
<protein>
    <recommendedName>
        <fullName evidence="1">Cobalamin-independent methionine synthase MetE N-terminal domain-containing protein</fullName>
    </recommendedName>
</protein>